<dbReference type="PROSITE" id="PS51257">
    <property type="entry name" value="PROKAR_LIPOPROTEIN"/>
    <property type="match status" value="1"/>
</dbReference>
<proteinExistence type="predicted"/>
<dbReference type="EMBL" id="CP110434">
    <property type="protein sequence ID" value="WAQ91455.1"/>
    <property type="molecule type" value="Genomic_DNA"/>
</dbReference>
<dbReference type="Gene3D" id="2.60.40.770">
    <property type="match status" value="1"/>
</dbReference>
<dbReference type="Pfam" id="PF02221">
    <property type="entry name" value="E1_DerP2_DerF2"/>
    <property type="match status" value="1"/>
</dbReference>
<evidence type="ECO:0000256" key="2">
    <source>
        <dbReference type="SAM" id="SignalP"/>
    </source>
</evidence>
<dbReference type="InterPro" id="IPR003172">
    <property type="entry name" value="ML_dom"/>
</dbReference>
<organism evidence="4 5">
    <name type="scientific">Puccinia triticina</name>
    <dbReference type="NCBI Taxonomy" id="208348"/>
    <lineage>
        <taxon>Eukaryota</taxon>
        <taxon>Fungi</taxon>
        <taxon>Dikarya</taxon>
        <taxon>Basidiomycota</taxon>
        <taxon>Pucciniomycotina</taxon>
        <taxon>Pucciniomycetes</taxon>
        <taxon>Pucciniales</taxon>
        <taxon>Pucciniaceae</taxon>
        <taxon>Puccinia</taxon>
    </lineage>
</organism>
<sequence>MKSAGTSSLAAAVLLLAGCARSALPPAQPPPFLVQSSALVDSQDQAIIPPDSSNTVRFTDCPAPDYKVYGSVESMTITPCQRASPDDPCTFVKGSNYTIQFVFETSLSSDHPRSSVVALDADGAYAYSGQSFDACNYASCPIHSNRRSAYTYHFHTLASSFCHLSFNLTESVGGRSMFCAGTPVTFHK</sequence>
<evidence type="ECO:0000313" key="5">
    <source>
        <dbReference type="Proteomes" id="UP001164743"/>
    </source>
</evidence>
<evidence type="ECO:0000259" key="3">
    <source>
        <dbReference type="Pfam" id="PF02221"/>
    </source>
</evidence>
<name>A0ABY7D3K1_9BASI</name>
<feature type="chain" id="PRO_5046919572" description="Phosphatidylglycerol/phosphatidylinositol transfer protein" evidence="2">
    <location>
        <begin position="23"/>
        <end position="188"/>
    </location>
</feature>
<gene>
    <name evidence="4" type="ORF">PtA15_14A339</name>
</gene>
<protein>
    <recommendedName>
        <fullName evidence="1">Phosphatidylglycerol/phosphatidylinositol transfer protein</fullName>
    </recommendedName>
</protein>
<feature type="domain" description="MD-2-related lipid-recognition" evidence="3">
    <location>
        <begin position="56"/>
        <end position="185"/>
    </location>
</feature>
<dbReference type="InterPro" id="IPR014756">
    <property type="entry name" value="Ig_E-set"/>
</dbReference>
<evidence type="ECO:0000256" key="1">
    <source>
        <dbReference type="ARBA" id="ARBA00016056"/>
    </source>
</evidence>
<reference evidence="4" key="1">
    <citation type="submission" date="2022-10" db="EMBL/GenBank/DDBJ databases">
        <title>Puccinia triticina Genome sequencing and assembly.</title>
        <authorList>
            <person name="Li C."/>
        </authorList>
    </citation>
    <scope>NUCLEOTIDE SEQUENCE</scope>
    <source>
        <strain evidence="4">Pt15</strain>
    </source>
</reference>
<keyword evidence="2" id="KW-0732">Signal</keyword>
<accession>A0ABY7D3K1</accession>
<feature type="signal peptide" evidence="2">
    <location>
        <begin position="1"/>
        <end position="22"/>
    </location>
</feature>
<dbReference type="SUPFAM" id="SSF81296">
    <property type="entry name" value="E set domains"/>
    <property type="match status" value="1"/>
</dbReference>
<keyword evidence="5" id="KW-1185">Reference proteome</keyword>
<dbReference type="RefSeq" id="XP_053027010.1">
    <property type="nucleotide sequence ID" value="XM_053163044.1"/>
</dbReference>
<dbReference type="GeneID" id="77803939"/>
<dbReference type="Proteomes" id="UP001164743">
    <property type="component" value="Chromosome 14A"/>
</dbReference>
<evidence type="ECO:0000313" key="4">
    <source>
        <dbReference type="EMBL" id="WAQ91455.1"/>
    </source>
</evidence>